<keyword evidence="5" id="KW-1185">Reference proteome</keyword>
<keyword evidence="2" id="KW-1133">Transmembrane helix</keyword>
<keyword evidence="2" id="KW-0472">Membrane</keyword>
<accession>A0AA86QDI7</accession>
<reference evidence="3" key="1">
    <citation type="submission" date="2023-06" db="EMBL/GenBank/DDBJ databases">
        <authorList>
            <person name="Kurt Z."/>
        </authorList>
    </citation>
    <scope>NUCLEOTIDE SEQUENCE</scope>
</reference>
<dbReference type="Proteomes" id="UP001642409">
    <property type="component" value="Unassembled WGS sequence"/>
</dbReference>
<sequence>MIIVLNDLGHAKSKIYLKVFTNNIRKTLEDMFRIQKEELKAKSRASTKMWYTIIYKSQDNANLTILHQILQQFLKRKHQLCSQVSNTLNFQFDLTQILQLIQMIIINIILIILLCQILEFHYNRAKISPVNQCSGLVTNALHEGTIATKQGQRDRQATGRRALRAPPGLLGARQEGEAQGNAGSDGLGVTVEN</sequence>
<dbReference type="AlphaFoldDB" id="A0AA86QDI7"/>
<evidence type="ECO:0000313" key="5">
    <source>
        <dbReference type="Proteomes" id="UP001642409"/>
    </source>
</evidence>
<gene>
    <name evidence="3" type="ORF">HINF_LOCUS40538</name>
    <name evidence="4" type="ORF">HINF_LOCUS8796</name>
</gene>
<proteinExistence type="predicted"/>
<keyword evidence="2" id="KW-0812">Transmembrane</keyword>
<reference evidence="4 5" key="2">
    <citation type="submission" date="2024-07" db="EMBL/GenBank/DDBJ databases">
        <authorList>
            <person name="Akdeniz Z."/>
        </authorList>
    </citation>
    <scope>NUCLEOTIDE SEQUENCE [LARGE SCALE GENOMIC DNA]</scope>
</reference>
<evidence type="ECO:0000313" key="4">
    <source>
        <dbReference type="EMBL" id="CAL5985335.1"/>
    </source>
</evidence>
<name>A0AA86QDI7_9EUKA</name>
<dbReference type="EMBL" id="CAXDID020000018">
    <property type="protein sequence ID" value="CAL5985335.1"/>
    <property type="molecule type" value="Genomic_DNA"/>
</dbReference>
<feature type="transmembrane region" description="Helical" evidence="2">
    <location>
        <begin position="97"/>
        <end position="118"/>
    </location>
</feature>
<evidence type="ECO:0000256" key="2">
    <source>
        <dbReference type="SAM" id="Phobius"/>
    </source>
</evidence>
<protein>
    <submittedName>
        <fullName evidence="4">Hypothetical_protein</fullName>
    </submittedName>
</protein>
<evidence type="ECO:0000313" key="3">
    <source>
        <dbReference type="EMBL" id="CAI9952893.1"/>
    </source>
</evidence>
<organism evidence="3">
    <name type="scientific">Hexamita inflata</name>
    <dbReference type="NCBI Taxonomy" id="28002"/>
    <lineage>
        <taxon>Eukaryota</taxon>
        <taxon>Metamonada</taxon>
        <taxon>Diplomonadida</taxon>
        <taxon>Hexamitidae</taxon>
        <taxon>Hexamitinae</taxon>
        <taxon>Hexamita</taxon>
    </lineage>
</organism>
<evidence type="ECO:0000256" key="1">
    <source>
        <dbReference type="SAM" id="MobiDB-lite"/>
    </source>
</evidence>
<feature type="region of interest" description="Disordered" evidence="1">
    <location>
        <begin position="148"/>
        <end position="193"/>
    </location>
</feature>
<dbReference type="EMBL" id="CATOUU010000834">
    <property type="protein sequence ID" value="CAI9952893.1"/>
    <property type="molecule type" value="Genomic_DNA"/>
</dbReference>
<comment type="caution">
    <text evidence="3">The sequence shown here is derived from an EMBL/GenBank/DDBJ whole genome shotgun (WGS) entry which is preliminary data.</text>
</comment>